<reference evidence="3 4" key="1">
    <citation type="submission" date="2020-06" db="EMBL/GenBank/DDBJ databases">
        <title>Transcriptomic and genomic resources for Thalictrum thalictroides and T. hernandezii: Facilitating candidate gene discovery in an emerging model plant lineage.</title>
        <authorList>
            <person name="Arias T."/>
            <person name="Riano-Pachon D.M."/>
            <person name="Di Stilio V.S."/>
        </authorList>
    </citation>
    <scope>NUCLEOTIDE SEQUENCE [LARGE SCALE GENOMIC DNA]</scope>
    <source>
        <strain evidence="4">cv. WT478/WT964</strain>
        <tissue evidence="3">Leaves</tissue>
    </source>
</reference>
<feature type="region of interest" description="Disordered" evidence="1">
    <location>
        <begin position="39"/>
        <end position="96"/>
    </location>
</feature>
<dbReference type="InterPro" id="IPR052842">
    <property type="entry name" value="ER_Co-chaperone"/>
</dbReference>
<dbReference type="PANTHER" id="PTHR45184">
    <property type="entry name" value="DNAJ PROTEIN ERDJ3A"/>
    <property type="match status" value="1"/>
</dbReference>
<feature type="domain" description="J" evidence="2">
    <location>
        <begin position="1"/>
        <end position="42"/>
    </location>
</feature>
<dbReference type="AlphaFoldDB" id="A0A7J6WXX2"/>
<dbReference type="EMBL" id="JABWDY010008301">
    <property type="protein sequence ID" value="KAF5202301.1"/>
    <property type="molecule type" value="Genomic_DNA"/>
</dbReference>
<dbReference type="PROSITE" id="PS00636">
    <property type="entry name" value="DNAJ_1"/>
    <property type="match status" value="1"/>
</dbReference>
<accession>A0A7J6WXX2</accession>
<keyword evidence="4" id="KW-1185">Reference proteome</keyword>
<feature type="compositionally biased region" description="Low complexity" evidence="1">
    <location>
        <begin position="134"/>
        <end position="147"/>
    </location>
</feature>
<protein>
    <submittedName>
        <fullName evidence="3">Dnaj protein erdj3a</fullName>
    </submittedName>
</protein>
<dbReference type="Gene3D" id="3.40.30.10">
    <property type="entry name" value="Glutaredoxin"/>
    <property type="match status" value="1"/>
</dbReference>
<comment type="caution">
    <text evidence="3">The sequence shown here is derived from an EMBL/GenBank/DDBJ whole genome shotgun (WGS) entry which is preliminary data.</text>
</comment>
<dbReference type="Proteomes" id="UP000554482">
    <property type="component" value="Unassembled WGS sequence"/>
</dbReference>
<evidence type="ECO:0000313" key="4">
    <source>
        <dbReference type="Proteomes" id="UP000554482"/>
    </source>
</evidence>
<dbReference type="PRINTS" id="PR00625">
    <property type="entry name" value="JDOMAIN"/>
</dbReference>
<dbReference type="PANTHER" id="PTHR45184:SF1">
    <property type="entry name" value="DNAJ PROTEIN ERDJ3A"/>
    <property type="match status" value="1"/>
</dbReference>
<feature type="compositionally biased region" description="Low complexity" evidence="1">
    <location>
        <begin position="87"/>
        <end position="96"/>
    </location>
</feature>
<name>A0A7J6WXX2_THATH</name>
<evidence type="ECO:0000259" key="2">
    <source>
        <dbReference type="PROSITE" id="PS50076"/>
    </source>
</evidence>
<dbReference type="InterPro" id="IPR001623">
    <property type="entry name" value="DnaJ_domain"/>
</dbReference>
<feature type="region of interest" description="Disordered" evidence="1">
    <location>
        <begin position="128"/>
        <end position="147"/>
    </location>
</feature>
<gene>
    <name evidence="3" type="ORF">FRX31_008112</name>
</gene>
<dbReference type="InterPro" id="IPR036869">
    <property type="entry name" value="J_dom_sf"/>
</dbReference>
<dbReference type="OrthoDB" id="10250354at2759"/>
<sequence>LSLKYHPDKNKSKGAQDKFAEINNAYDVLSDEEKRKNYDLYGDEKGSPQFGTGTPGGHGGYHFTSGGPGNSHFTFDPNEWQTAGRQGNSESFSFSFGNPSSSGSSFDFGLNDIFSNIFGGGMGGGSSFGGFGGPSRTQSRSSPSSSLKTVSSHVFKKEIVDQGITWLLLSYVPSSKGFHALESIVEEVAGQLQGALKAGSINCQKDPSFCKENGLYPSKSAQIFVYSYKASDKGSLAEYNGNWDARSLKSFCQDQLPRFSRRVDVGRYDFTSSSEEKLPRVLLLSTKKDTPVIWRTLSGLYRRRVIFYDAEVRDISDPVLKKLGVDALPAVVGWLPNGEKHILKTGIAVKDLKSGIGELSGVLEWFEKKNKKTTSSQPKRSEKTESHEELIPLLTGSNVNTVCGENTPVCIIGAFRSPKGREKLETILNTVSKKSLTRRQNHFSSSGDSTSFSLLDANKQQEFLNSLDRSGFKSKDHLVVAYKPRKGKFAVFTNDLMSNEVELFIGGVMNGDFTTIQVSAGSFLWMQMLPPWTATWSYLCISARSCDLFQQSLIPDVEEMAPGSPSH</sequence>
<dbReference type="CDD" id="cd06257">
    <property type="entry name" value="DnaJ"/>
    <property type="match status" value="1"/>
</dbReference>
<organism evidence="3 4">
    <name type="scientific">Thalictrum thalictroides</name>
    <name type="common">Rue-anemone</name>
    <name type="synonym">Anemone thalictroides</name>
    <dbReference type="NCBI Taxonomy" id="46969"/>
    <lineage>
        <taxon>Eukaryota</taxon>
        <taxon>Viridiplantae</taxon>
        <taxon>Streptophyta</taxon>
        <taxon>Embryophyta</taxon>
        <taxon>Tracheophyta</taxon>
        <taxon>Spermatophyta</taxon>
        <taxon>Magnoliopsida</taxon>
        <taxon>Ranunculales</taxon>
        <taxon>Ranunculaceae</taxon>
        <taxon>Thalictroideae</taxon>
        <taxon>Thalictrum</taxon>
    </lineage>
</organism>
<dbReference type="InterPro" id="IPR018253">
    <property type="entry name" value="DnaJ_domain_CS"/>
</dbReference>
<feature type="compositionally biased region" description="Basic and acidic residues" evidence="1">
    <location>
        <begin position="379"/>
        <end position="389"/>
    </location>
</feature>
<dbReference type="SUPFAM" id="SSF52833">
    <property type="entry name" value="Thioredoxin-like"/>
    <property type="match status" value="1"/>
</dbReference>
<dbReference type="InterPro" id="IPR036249">
    <property type="entry name" value="Thioredoxin-like_sf"/>
</dbReference>
<proteinExistence type="predicted"/>
<feature type="region of interest" description="Disordered" evidence="1">
    <location>
        <begin position="370"/>
        <end position="389"/>
    </location>
</feature>
<dbReference type="SUPFAM" id="SSF46565">
    <property type="entry name" value="Chaperone J-domain"/>
    <property type="match status" value="1"/>
</dbReference>
<dbReference type="PROSITE" id="PS50076">
    <property type="entry name" value="DNAJ_2"/>
    <property type="match status" value="1"/>
</dbReference>
<dbReference type="SMART" id="SM00271">
    <property type="entry name" value="DnaJ"/>
    <property type="match status" value="1"/>
</dbReference>
<dbReference type="Gene3D" id="1.10.287.110">
    <property type="entry name" value="DnaJ domain"/>
    <property type="match status" value="1"/>
</dbReference>
<feature type="non-terminal residue" evidence="3">
    <location>
        <position position="1"/>
    </location>
</feature>
<evidence type="ECO:0000313" key="3">
    <source>
        <dbReference type="EMBL" id="KAF5202301.1"/>
    </source>
</evidence>
<dbReference type="Pfam" id="PF00226">
    <property type="entry name" value="DnaJ"/>
    <property type="match status" value="1"/>
</dbReference>
<evidence type="ECO:0000256" key="1">
    <source>
        <dbReference type="SAM" id="MobiDB-lite"/>
    </source>
</evidence>